<protein>
    <recommendedName>
        <fullName evidence="3">Secreted protein</fullName>
    </recommendedName>
</protein>
<accession>A0ABT2JR49</accession>
<dbReference type="RefSeq" id="WP_260217661.1">
    <property type="nucleotide sequence ID" value="NZ_JAJAGO010000004.1"/>
</dbReference>
<evidence type="ECO:0000313" key="1">
    <source>
        <dbReference type="EMBL" id="MCT2590361.1"/>
    </source>
</evidence>
<reference evidence="1 2" key="1">
    <citation type="submission" date="2021-10" db="EMBL/GenBank/DDBJ databases">
        <title>Streptomyces gossypii sp. nov., isolated from soil collected from cotton field.</title>
        <authorList>
            <person name="Ge X."/>
            <person name="Chen X."/>
            <person name="Liu W."/>
        </authorList>
    </citation>
    <scope>NUCLEOTIDE SEQUENCE [LARGE SCALE GENOMIC DNA]</scope>
    <source>
        <strain evidence="1 2">N2-109</strain>
    </source>
</reference>
<keyword evidence="2" id="KW-1185">Reference proteome</keyword>
<gene>
    <name evidence="1" type="ORF">LHJ74_10630</name>
</gene>
<evidence type="ECO:0008006" key="3">
    <source>
        <dbReference type="Google" id="ProtNLM"/>
    </source>
</evidence>
<dbReference type="EMBL" id="JAJAGO010000004">
    <property type="protein sequence ID" value="MCT2590361.1"/>
    <property type="molecule type" value="Genomic_DNA"/>
</dbReference>
<organism evidence="1 2">
    <name type="scientific">Streptomyces gossypii</name>
    <dbReference type="NCBI Taxonomy" id="2883101"/>
    <lineage>
        <taxon>Bacteria</taxon>
        <taxon>Bacillati</taxon>
        <taxon>Actinomycetota</taxon>
        <taxon>Actinomycetes</taxon>
        <taxon>Kitasatosporales</taxon>
        <taxon>Streptomycetaceae</taxon>
        <taxon>Streptomyces</taxon>
    </lineage>
</organism>
<proteinExistence type="predicted"/>
<dbReference type="Proteomes" id="UP001156389">
    <property type="component" value="Unassembled WGS sequence"/>
</dbReference>
<evidence type="ECO:0000313" key="2">
    <source>
        <dbReference type="Proteomes" id="UP001156389"/>
    </source>
</evidence>
<comment type="caution">
    <text evidence="1">The sequence shown here is derived from an EMBL/GenBank/DDBJ whole genome shotgun (WGS) entry which is preliminary data.</text>
</comment>
<name>A0ABT2JR49_9ACTN</name>
<sequence length="72" mass="7694">MALMVVLLSAAAGLIGWSLAVLRRRERNQHGAAHRSGAVALRDARRDARVISRGTAGSAISAFSRKDGRTPR</sequence>